<evidence type="ECO:0000256" key="2">
    <source>
        <dbReference type="ARBA" id="ARBA00022801"/>
    </source>
</evidence>
<dbReference type="PANTHER" id="PTHR34135">
    <property type="entry name" value="LYSOZYME"/>
    <property type="match status" value="1"/>
</dbReference>
<dbReference type="GO" id="GO:0016052">
    <property type="term" value="P:carbohydrate catabolic process"/>
    <property type="evidence" value="ECO:0007669"/>
    <property type="project" value="TreeGrafter"/>
</dbReference>
<keyword evidence="6" id="KW-1185">Reference proteome</keyword>
<evidence type="ECO:0000313" key="4">
    <source>
        <dbReference type="EMBL" id="MDR9776404.1"/>
    </source>
</evidence>
<dbReference type="PROSITE" id="PS51904">
    <property type="entry name" value="GLYCOSYL_HYDROL_F25_2"/>
    <property type="match status" value="1"/>
</dbReference>
<dbReference type="AlphaFoldDB" id="A0A2A6K7S1"/>
<dbReference type="InterPro" id="IPR018077">
    <property type="entry name" value="Glyco_hydro_fam25_subgr"/>
</dbReference>
<dbReference type="GO" id="GO:0016998">
    <property type="term" value="P:cell wall macromolecule catabolic process"/>
    <property type="evidence" value="ECO:0007669"/>
    <property type="project" value="InterPro"/>
</dbReference>
<name>A0A2A6K7S1_9HYPH</name>
<evidence type="ECO:0000313" key="5">
    <source>
        <dbReference type="EMBL" id="PDT20492.1"/>
    </source>
</evidence>
<dbReference type="Proteomes" id="UP001268610">
    <property type="component" value="Unassembled WGS sequence"/>
</dbReference>
<dbReference type="EMBL" id="JAVLSF010000023">
    <property type="protein sequence ID" value="MDR9776404.1"/>
    <property type="molecule type" value="Genomic_DNA"/>
</dbReference>
<comment type="caution">
    <text evidence="4">The sequence shown here is derived from an EMBL/GenBank/DDBJ whole genome shotgun (WGS) entry which is preliminary data.</text>
</comment>
<dbReference type="PANTHER" id="PTHR34135:SF2">
    <property type="entry name" value="LYSOZYME"/>
    <property type="match status" value="1"/>
</dbReference>
<dbReference type="InterPro" id="IPR002053">
    <property type="entry name" value="Glyco_hydro_25"/>
</dbReference>
<keyword evidence="3" id="KW-0326">Glycosidase</keyword>
<accession>A0A2A6K7S1</accession>
<proteinExistence type="inferred from homology"/>
<reference evidence="4" key="2">
    <citation type="submission" date="2023-04" db="EMBL/GenBank/DDBJ databases">
        <title>Genomic characterization of faba bean (Vicia faba) microsymbionts in Mexican soils.</title>
        <authorList>
            <person name="Rivera Orduna F.N."/>
            <person name="Guevara-Luna J."/>
            <person name="Yan J."/>
            <person name="Arroyo-Herrera I."/>
            <person name="Li Y."/>
            <person name="Vasquez-Murrieta M.S."/>
            <person name="Wang E.T."/>
        </authorList>
    </citation>
    <scope>NUCLEOTIDE SEQUENCE</scope>
    <source>
        <strain evidence="4">CH26</strain>
    </source>
</reference>
<sequence length="249" mass="27941">MRRLGRWTIGATVILAVASAAYFAYDFGMLRFNNPSLSRYPIQGIDVSHHQGDIDWKTVASQPNVRFAMMKATEGGDHRDSKFADNWQRAGDAGLVRGAYHFFTFCRAGRDQAQNVLATVPKLPGTLPITVDLEFVGNCNKVPTLEEMATEVNAFFTELKGTFPEKPIFYVTREFYDQYLKGNEARFPEHYLWLRSVFQEPAQEGCSHWSIWQFADNGTVDGIQGAVDLNALCPSETGLTRLFPAVAAR</sequence>
<dbReference type="GO" id="GO:0003796">
    <property type="term" value="F:lysozyme activity"/>
    <property type="evidence" value="ECO:0007669"/>
    <property type="project" value="InterPro"/>
</dbReference>
<evidence type="ECO:0000256" key="1">
    <source>
        <dbReference type="ARBA" id="ARBA00010646"/>
    </source>
</evidence>
<dbReference type="InterPro" id="IPR017853">
    <property type="entry name" value="GH"/>
</dbReference>
<reference evidence="5 6" key="1">
    <citation type="submission" date="2017-09" db="EMBL/GenBank/DDBJ databases">
        <title>Comparative genomics of rhizobia isolated from Phaseolus vulgaris in China.</title>
        <authorList>
            <person name="Tong W."/>
        </authorList>
    </citation>
    <scope>NUCLEOTIDE SEQUENCE [LARGE SCALE GENOMIC DNA]</scope>
    <source>
        <strain evidence="5 6">FH14</strain>
    </source>
</reference>
<dbReference type="EMBL" id="NWSY01000025">
    <property type="protein sequence ID" value="PDT20492.1"/>
    <property type="molecule type" value="Genomic_DNA"/>
</dbReference>
<evidence type="ECO:0000256" key="3">
    <source>
        <dbReference type="ARBA" id="ARBA00023295"/>
    </source>
</evidence>
<dbReference type="CDD" id="cd06413">
    <property type="entry name" value="GH25_muramidase_1"/>
    <property type="match status" value="1"/>
</dbReference>
<dbReference type="Pfam" id="PF01183">
    <property type="entry name" value="Glyco_hydro_25"/>
    <property type="match status" value="1"/>
</dbReference>
<evidence type="ECO:0000313" key="6">
    <source>
        <dbReference type="Proteomes" id="UP000219914"/>
    </source>
</evidence>
<comment type="similarity">
    <text evidence="1">Belongs to the glycosyl hydrolase 25 family.</text>
</comment>
<protein>
    <submittedName>
        <fullName evidence="4">GH25 family lysozyme</fullName>
    </submittedName>
    <submittedName>
        <fullName evidence="5">Glycosyl hydrolase</fullName>
    </submittedName>
</protein>
<dbReference type="SUPFAM" id="SSF51445">
    <property type="entry name" value="(Trans)glycosidases"/>
    <property type="match status" value="1"/>
</dbReference>
<dbReference type="Proteomes" id="UP000219914">
    <property type="component" value="Unassembled WGS sequence"/>
</dbReference>
<keyword evidence="2 5" id="KW-0378">Hydrolase</keyword>
<dbReference type="GO" id="GO:0009253">
    <property type="term" value="P:peptidoglycan catabolic process"/>
    <property type="evidence" value="ECO:0007669"/>
    <property type="project" value="InterPro"/>
</dbReference>
<dbReference type="SMART" id="SM00641">
    <property type="entry name" value="Glyco_25"/>
    <property type="match status" value="1"/>
</dbReference>
<organism evidence="4 7">
    <name type="scientific">Rhizobium hidalgonense</name>
    <dbReference type="NCBI Taxonomy" id="1538159"/>
    <lineage>
        <taxon>Bacteria</taxon>
        <taxon>Pseudomonadati</taxon>
        <taxon>Pseudomonadota</taxon>
        <taxon>Alphaproteobacteria</taxon>
        <taxon>Hyphomicrobiales</taxon>
        <taxon>Rhizobiaceae</taxon>
        <taxon>Rhizobium/Agrobacterium group</taxon>
        <taxon>Rhizobium</taxon>
    </lineage>
</organism>
<evidence type="ECO:0000313" key="7">
    <source>
        <dbReference type="Proteomes" id="UP001268610"/>
    </source>
</evidence>
<dbReference type="RefSeq" id="WP_025415792.1">
    <property type="nucleotide sequence ID" value="NZ_CP054027.1"/>
</dbReference>
<gene>
    <name evidence="5" type="ORF">CO674_27270</name>
    <name evidence="4" type="ORF">RJJ65_27900</name>
</gene>
<dbReference type="Gene3D" id="3.20.20.80">
    <property type="entry name" value="Glycosidases"/>
    <property type="match status" value="1"/>
</dbReference>